<dbReference type="SUPFAM" id="SSF46689">
    <property type="entry name" value="Homeodomain-like"/>
    <property type="match status" value="2"/>
</dbReference>
<dbReference type="Gene3D" id="1.10.10.60">
    <property type="entry name" value="Homeodomain-like"/>
    <property type="match status" value="2"/>
</dbReference>
<dbReference type="PROSITE" id="PS01124">
    <property type="entry name" value="HTH_ARAC_FAMILY_2"/>
    <property type="match status" value="1"/>
</dbReference>
<keyword evidence="4" id="KW-0804">Transcription</keyword>
<evidence type="ECO:0000256" key="1">
    <source>
        <dbReference type="ARBA" id="ARBA00023015"/>
    </source>
</evidence>
<dbReference type="InterPro" id="IPR020449">
    <property type="entry name" value="Tscrpt_reg_AraC-type_HTH"/>
</dbReference>
<evidence type="ECO:0000256" key="4">
    <source>
        <dbReference type="ARBA" id="ARBA00023163"/>
    </source>
</evidence>
<organism evidence="6 7">
    <name type="scientific">Paraburkholderia strydomiana</name>
    <dbReference type="NCBI Taxonomy" id="1245417"/>
    <lineage>
        <taxon>Bacteria</taxon>
        <taxon>Pseudomonadati</taxon>
        <taxon>Pseudomonadota</taxon>
        <taxon>Betaproteobacteria</taxon>
        <taxon>Burkholderiales</taxon>
        <taxon>Burkholderiaceae</taxon>
        <taxon>Paraburkholderia</taxon>
    </lineage>
</organism>
<keyword evidence="3" id="KW-0010">Activator</keyword>
<evidence type="ECO:0000313" key="6">
    <source>
        <dbReference type="EMBL" id="MFM0718271.1"/>
    </source>
</evidence>
<evidence type="ECO:0000256" key="2">
    <source>
        <dbReference type="ARBA" id="ARBA00023125"/>
    </source>
</evidence>
<keyword evidence="2" id="KW-0238">DNA-binding</keyword>
<comment type="caution">
    <text evidence="6">The sequence shown here is derived from an EMBL/GenBank/DDBJ whole genome shotgun (WGS) entry which is preliminary data.</text>
</comment>
<dbReference type="PRINTS" id="PR00032">
    <property type="entry name" value="HTHARAC"/>
</dbReference>
<dbReference type="PANTHER" id="PTHR46796:SF2">
    <property type="entry name" value="TRANSCRIPTIONAL REGULATORY PROTEIN"/>
    <property type="match status" value="1"/>
</dbReference>
<dbReference type="SMART" id="SM00342">
    <property type="entry name" value="HTH_ARAC"/>
    <property type="match status" value="1"/>
</dbReference>
<dbReference type="PROSITE" id="PS00041">
    <property type="entry name" value="HTH_ARAC_FAMILY_1"/>
    <property type="match status" value="2"/>
</dbReference>
<reference evidence="6 7" key="1">
    <citation type="journal article" date="2024" name="Chem. Sci.">
        <title>Discovery of megapolipeptins by genome mining of a Burkholderiales bacteria collection.</title>
        <authorList>
            <person name="Paulo B.S."/>
            <person name="Recchia M.J.J."/>
            <person name="Lee S."/>
            <person name="Fergusson C.H."/>
            <person name="Romanowski S.B."/>
            <person name="Hernandez A."/>
            <person name="Krull N."/>
            <person name="Liu D.Y."/>
            <person name="Cavanagh H."/>
            <person name="Bos A."/>
            <person name="Gray C.A."/>
            <person name="Murphy B.T."/>
            <person name="Linington R.G."/>
            <person name="Eustaquio A.S."/>
        </authorList>
    </citation>
    <scope>NUCLEOTIDE SEQUENCE [LARGE SCALE GENOMIC DNA]</scope>
    <source>
        <strain evidence="6 7">RL17-350-BIC-E</strain>
    </source>
</reference>
<dbReference type="RefSeq" id="WP_408154160.1">
    <property type="nucleotide sequence ID" value="NZ_JAQQCL010000013.1"/>
</dbReference>
<evidence type="ECO:0000259" key="5">
    <source>
        <dbReference type="PROSITE" id="PS01124"/>
    </source>
</evidence>
<keyword evidence="1" id="KW-0805">Transcription regulation</keyword>
<keyword evidence="7" id="KW-1185">Reference proteome</keyword>
<dbReference type="InterPro" id="IPR018062">
    <property type="entry name" value="HTH_AraC-typ_CS"/>
</dbReference>
<dbReference type="InterPro" id="IPR037923">
    <property type="entry name" value="HTH-like"/>
</dbReference>
<dbReference type="PANTHER" id="PTHR46796">
    <property type="entry name" value="HTH-TYPE TRANSCRIPTIONAL ACTIVATOR RHAS-RELATED"/>
    <property type="match status" value="1"/>
</dbReference>
<proteinExistence type="predicted"/>
<dbReference type="EMBL" id="JAQQCL010000013">
    <property type="protein sequence ID" value="MFM0718271.1"/>
    <property type="molecule type" value="Genomic_DNA"/>
</dbReference>
<gene>
    <name evidence="6" type="ORF">PQQ73_18235</name>
</gene>
<dbReference type="Proteomes" id="UP001629392">
    <property type="component" value="Unassembled WGS sequence"/>
</dbReference>
<dbReference type="InterPro" id="IPR050204">
    <property type="entry name" value="AraC_XylS_family_regulators"/>
</dbReference>
<dbReference type="InterPro" id="IPR009057">
    <property type="entry name" value="Homeodomain-like_sf"/>
</dbReference>
<dbReference type="Pfam" id="PF12833">
    <property type="entry name" value="HTH_18"/>
    <property type="match status" value="1"/>
</dbReference>
<name>A0ABW9EGV6_9BURK</name>
<evidence type="ECO:0000313" key="7">
    <source>
        <dbReference type="Proteomes" id="UP001629392"/>
    </source>
</evidence>
<sequence>MLLLTKSMTLHAHRVSHVVFKEGGPDVLFGVRNREVGLSDKNVLLVNAWEPHFYEHLAHPQPTVLLALYLEPEWLRNLGGRLAYSLHPRFFTEPSVFLQQRLMMLHDELFGILTDRESRSLEVLEGLIADMISELAGPTPRKDTLSTAALVGGIAYDGRIRHAIDAMKNFHGIAPDFDDIARKIGLSRPHFFSLFRKQTGMTPATFSSMLRMERSIQCVSNPEIPIQDIAFRLGFESPGNFTRFFVHQQGVTPSQYRRSVQLLASPLLFNPAPR</sequence>
<accession>A0ABW9EGV6</accession>
<evidence type="ECO:0000256" key="3">
    <source>
        <dbReference type="ARBA" id="ARBA00023159"/>
    </source>
</evidence>
<protein>
    <submittedName>
        <fullName evidence="6">AraC family transcriptional regulator</fullName>
    </submittedName>
</protein>
<dbReference type="SUPFAM" id="SSF51215">
    <property type="entry name" value="Regulatory protein AraC"/>
    <property type="match status" value="1"/>
</dbReference>
<dbReference type="InterPro" id="IPR018060">
    <property type="entry name" value="HTH_AraC"/>
</dbReference>
<feature type="domain" description="HTH araC/xylS-type" evidence="5">
    <location>
        <begin position="158"/>
        <end position="259"/>
    </location>
</feature>